<accession>A0A8I1YHN9</accession>
<keyword evidence="1" id="KW-0175">Coiled coil</keyword>
<feature type="region of interest" description="Disordered" evidence="2">
    <location>
        <begin position="461"/>
        <end position="500"/>
    </location>
</feature>
<comment type="caution">
    <text evidence="3">The sequence shown here is derived from an EMBL/GenBank/DDBJ whole genome shotgun (WGS) entry which is preliminary data.</text>
</comment>
<dbReference type="SUPFAM" id="SSF52540">
    <property type="entry name" value="P-loop containing nucleoside triphosphate hydrolases"/>
    <property type="match status" value="1"/>
</dbReference>
<dbReference type="NCBIfam" id="TIGR02680">
    <property type="entry name" value="TIGR02680 family protein"/>
    <property type="match status" value="1"/>
</dbReference>
<reference evidence="3" key="1">
    <citation type="submission" date="2021-02" db="EMBL/GenBank/DDBJ databases">
        <title>Genomic Encyclopedia of Type Strains, Phase IV (KMG-V): Genome sequencing to study the core and pangenomes of soil and plant-associated prokaryotes.</title>
        <authorList>
            <person name="Whitman W."/>
        </authorList>
    </citation>
    <scope>NUCLEOTIDE SEQUENCE</scope>
    <source>
        <strain evidence="3">USDA 406</strain>
    </source>
</reference>
<feature type="compositionally biased region" description="Low complexity" evidence="2">
    <location>
        <begin position="293"/>
        <end position="302"/>
    </location>
</feature>
<feature type="region of interest" description="Disordered" evidence="2">
    <location>
        <begin position="344"/>
        <end position="381"/>
    </location>
</feature>
<feature type="coiled-coil region" evidence="1">
    <location>
        <begin position="871"/>
        <end position="899"/>
    </location>
</feature>
<feature type="coiled-coil region" evidence="1">
    <location>
        <begin position="931"/>
        <end position="979"/>
    </location>
</feature>
<proteinExistence type="predicted"/>
<dbReference type="Proteomes" id="UP000673383">
    <property type="component" value="Unassembled WGS sequence"/>
</dbReference>
<evidence type="ECO:0000256" key="1">
    <source>
        <dbReference type="SAM" id="Coils"/>
    </source>
</evidence>
<evidence type="ECO:0000313" key="4">
    <source>
        <dbReference type="Proteomes" id="UP000673383"/>
    </source>
</evidence>
<dbReference type="Pfam" id="PF13558">
    <property type="entry name" value="SbcC_Walker_B"/>
    <property type="match status" value="1"/>
</dbReference>
<organism evidence="3 4">
    <name type="scientific">Bradyrhizobium elkanii</name>
    <dbReference type="NCBI Taxonomy" id="29448"/>
    <lineage>
        <taxon>Bacteria</taxon>
        <taxon>Pseudomonadati</taxon>
        <taxon>Pseudomonadota</taxon>
        <taxon>Alphaproteobacteria</taxon>
        <taxon>Hyphomicrobiales</taxon>
        <taxon>Nitrobacteraceae</taxon>
        <taxon>Bradyrhizobium</taxon>
    </lineage>
</organism>
<dbReference type="RefSeq" id="WP_209946060.1">
    <property type="nucleotide sequence ID" value="NZ_CP126003.1"/>
</dbReference>
<dbReference type="EMBL" id="JAFICZ010000001">
    <property type="protein sequence ID" value="MBP1299882.1"/>
    <property type="molecule type" value="Genomic_DNA"/>
</dbReference>
<feature type="compositionally biased region" description="Basic and acidic residues" evidence="2">
    <location>
        <begin position="465"/>
        <end position="500"/>
    </location>
</feature>
<feature type="compositionally biased region" description="Polar residues" evidence="2">
    <location>
        <begin position="367"/>
        <end position="381"/>
    </location>
</feature>
<sequence>MRNNGAQPDLPAPARERWQPLRLGLVDLFHYDSEEFWFRDGHLLLRGNNGTGKSKVLSLSLPFLFDAQLKSSRVEPDGDATKKMAWNLLLGKHERRMGYTWIEFGRLSEDGQPRYLTLGGGLLAVAARPNVDSWFFILDGQRIGEDVWLTSPQRVVLTKEKLRETLADHGQVYDTAASYRRAVDEHLFQLGHARYSALMDTLIQLRQPQLSKKPDEGSLSAALTEALPPLSTDLLTDVADAFNQLEEDRRQLQDYQALARHVGQFTDRYRTYARTQTRRQARGLRSAQTGFDNASRAANEARSELAALEAAEEEANGAHSAAEETVATNRTRWEVLLSDPANKDANRLDSAAREASDRKREAEQADARSTASKSRFVSEQSATFERGERLASIGGQVLEVRKAALPLAQLSGTDQQWNQGLLTGSDIAELAELNELACEAAKSDLQQIIERRRGQVAHVRSLRGAVDEAERDHDAKDRSHQERQEEAKAAQARRDAADQAVESEGRAHLDAWATHFGTLQQLTLRDAQGSLNLLATWVVTLEGENPARGSLQEAQQVASERLATRRSALIAERRAIENEEADLTAERERLEKGVDAVPSIPPFRAAGVRVDRSGAPLWQLVDFHERLDASERAGLEAALEASGLLDAWVEPDGTVHIPSGPRRLHDTELVGRPRQVETLAHWLQPAGDQVSADIVTSLLLGMSCTEQDSGEAETWLSPTGCFRIGALSGAWSKPVAIYIGYAARAAARARRLEAISVRLEELAQARAALEDRFSEQARDQERAAEEWRGAPGDDSLRACHAEVTSAAREFTSASGRLEQAAQRLAESVERRKSARSILHKDAQDLHLPDDYAQLNAVDTTLAQLTEKVFALAHAARELRQAQSELLKQQNRERDAKQEADANIAHAIEQGRNASEARIRLETLQETVGAKVAELQAKLETARTALELSEADLKRKGAIARSASEERARAEQKVTSADELLQERIAGRQQAVARLQGFAATDLLPIALPEIDLPDSRAAWTIEPALTLARRAEQALSDVPHDDEAWKRIQSHLSVDYTELSRALSALGHQAQMDQTADYGLVVTVVYQNRPERPDRLTERLKYEIAQRRELLTAREREILENHLQAEIAAAIQRLMQDAARKVDAINEELYKRPTSTGVRFRLQWLPLAEGAEGAPVGLDAARKRLLNTSTDLWSPEDRSVVGAMLQDRIDIERANADSTTGGSLLDQLSRALDYRHWHRFTVQRWQDKQWRKLSGPASSGERALGLTVPLFAAVASFYSQSGSPHSPRLVLLDEVFAGIDDSARAHCMALIREFDLDFVVTSEREWGCYAELPGVSICHLQRIENIDAVHVSRWTWDGRAKQRENDPNRRFAGA</sequence>
<feature type="region of interest" description="Disordered" evidence="2">
    <location>
        <begin position="774"/>
        <end position="795"/>
    </location>
</feature>
<feature type="region of interest" description="Disordered" evidence="2">
    <location>
        <begin position="276"/>
        <end position="302"/>
    </location>
</feature>
<dbReference type="InterPro" id="IPR027417">
    <property type="entry name" value="P-loop_NTPase"/>
</dbReference>
<dbReference type="InterPro" id="IPR013496">
    <property type="entry name" value="CHP02680"/>
</dbReference>
<feature type="coiled-coil region" evidence="1">
    <location>
        <begin position="566"/>
        <end position="593"/>
    </location>
</feature>
<gene>
    <name evidence="3" type="ORF">JOH49_009635</name>
</gene>
<protein>
    <submittedName>
        <fullName evidence="3">Uncharacterized protein (TIGR02680 family)</fullName>
    </submittedName>
</protein>
<feature type="compositionally biased region" description="Basic and acidic residues" evidence="2">
    <location>
        <begin position="774"/>
        <end position="788"/>
    </location>
</feature>
<evidence type="ECO:0000313" key="3">
    <source>
        <dbReference type="EMBL" id="MBP1299882.1"/>
    </source>
</evidence>
<name>A0A8I1YHN9_BRAEL</name>
<evidence type="ECO:0000256" key="2">
    <source>
        <dbReference type="SAM" id="MobiDB-lite"/>
    </source>
</evidence>
<feature type="compositionally biased region" description="Basic and acidic residues" evidence="2">
    <location>
        <begin position="344"/>
        <end position="366"/>
    </location>
</feature>